<reference evidence="1" key="1">
    <citation type="journal article" date="2022" name="bioRxiv">
        <title>Sequencing and chromosome-scale assembly of the giantPleurodeles waltlgenome.</title>
        <authorList>
            <person name="Brown T."/>
            <person name="Elewa A."/>
            <person name="Iarovenko S."/>
            <person name="Subramanian E."/>
            <person name="Araus A.J."/>
            <person name="Petzold A."/>
            <person name="Susuki M."/>
            <person name="Suzuki K.-i.T."/>
            <person name="Hayashi T."/>
            <person name="Toyoda A."/>
            <person name="Oliveira C."/>
            <person name="Osipova E."/>
            <person name="Leigh N.D."/>
            <person name="Simon A."/>
            <person name="Yun M.H."/>
        </authorList>
    </citation>
    <scope>NUCLEOTIDE SEQUENCE</scope>
    <source>
        <strain evidence="1">20211129_DDA</strain>
        <tissue evidence="1">Liver</tissue>
    </source>
</reference>
<accession>A0AAV7TRG0</accession>
<gene>
    <name evidence="1" type="ORF">NDU88_004429</name>
</gene>
<proteinExistence type="predicted"/>
<dbReference type="Proteomes" id="UP001066276">
    <property type="component" value="Chromosome 3_2"/>
</dbReference>
<dbReference type="AlphaFoldDB" id="A0AAV7TRG0"/>
<protein>
    <submittedName>
        <fullName evidence="1">Uncharacterized protein</fullName>
    </submittedName>
</protein>
<dbReference type="EMBL" id="JANPWB010000006">
    <property type="protein sequence ID" value="KAJ1179193.1"/>
    <property type="molecule type" value="Genomic_DNA"/>
</dbReference>
<evidence type="ECO:0000313" key="1">
    <source>
        <dbReference type="EMBL" id="KAJ1179193.1"/>
    </source>
</evidence>
<keyword evidence="2" id="KW-1185">Reference proteome</keyword>
<comment type="caution">
    <text evidence="1">The sequence shown here is derived from an EMBL/GenBank/DDBJ whole genome shotgun (WGS) entry which is preliminary data.</text>
</comment>
<name>A0AAV7TRG0_PLEWA</name>
<sequence length="82" mass="9520">MQATTVSVWKGLDQHLMSCLINHERVRLGRARHNQDSDEVVLRSMFFGYSGEVGMKEQQFLELIILQTPPPFAKRTSKARRF</sequence>
<evidence type="ECO:0000313" key="2">
    <source>
        <dbReference type="Proteomes" id="UP001066276"/>
    </source>
</evidence>
<organism evidence="1 2">
    <name type="scientific">Pleurodeles waltl</name>
    <name type="common">Iberian ribbed newt</name>
    <dbReference type="NCBI Taxonomy" id="8319"/>
    <lineage>
        <taxon>Eukaryota</taxon>
        <taxon>Metazoa</taxon>
        <taxon>Chordata</taxon>
        <taxon>Craniata</taxon>
        <taxon>Vertebrata</taxon>
        <taxon>Euteleostomi</taxon>
        <taxon>Amphibia</taxon>
        <taxon>Batrachia</taxon>
        <taxon>Caudata</taxon>
        <taxon>Salamandroidea</taxon>
        <taxon>Salamandridae</taxon>
        <taxon>Pleurodelinae</taxon>
        <taxon>Pleurodeles</taxon>
    </lineage>
</organism>